<evidence type="ECO:0000313" key="3">
    <source>
        <dbReference type="Proteomes" id="UP000076727"/>
    </source>
</evidence>
<keyword evidence="1" id="KW-0472">Membrane</keyword>
<dbReference type="OrthoDB" id="2814164at2759"/>
<protein>
    <submittedName>
        <fullName evidence="2">Uncharacterized protein</fullName>
    </submittedName>
</protein>
<evidence type="ECO:0000313" key="2">
    <source>
        <dbReference type="EMBL" id="KZT74111.1"/>
    </source>
</evidence>
<dbReference type="EMBL" id="KV429034">
    <property type="protein sequence ID" value="KZT74111.1"/>
    <property type="molecule type" value="Genomic_DNA"/>
</dbReference>
<sequence>MNQDFPLGGSHSVIPSVTVKRDATNDMQSFSQQLTFGHLLESPPTDMVIWQLPSDIVAYDLKLEGETSPVMDLGTAISESDALTLPPPVVIEVPVLDWSTPGVPTVKAPKVKNAKSDSVFKYDFYIFTHYRVPANSTFDLKSLHRPSLPTAPDDMPPRMGRYEELLMRFERLCMKKGMPPEIGEFKAPAALTMWFWVLVYTLWDMVLLLKPIP</sequence>
<keyword evidence="1" id="KW-0812">Transmembrane</keyword>
<keyword evidence="3" id="KW-1185">Reference proteome</keyword>
<evidence type="ECO:0000256" key="1">
    <source>
        <dbReference type="SAM" id="Phobius"/>
    </source>
</evidence>
<dbReference type="Proteomes" id="UP000076727">
    <property type="component" value="Unassembled WGS sequence"/>
</dbReference>
<reference evidence="2 3" key="1">
    <citation type="journal article" date="2016" name="Mol. Biol. Evol.">
        <title>Comparative Genomics of Early-Diverging Mushroom-Forming Fungi Provides Insights into the Origins of Lignocellulose Decay Capabilities.</title>
        <authorList>
            <person name="Nagy L.G."/>
            <person name="Riley R."/>
            <person name="Tritt A."/>
            <person name="Adam C."/>
            <person name="Daum C."/>
            <person name="Floudas D."/>
            <person name="Sun H."/>
            <person name="Yadav J.S."/>
            <person name="Pangilinan J."/>
            <person name="Larsson K.H."/>
            <person name="Matsuura K."/>
            <person name="Barry K."/>
            <person name="Labutti K."/>
            <person name="Kuo R."/>
            <person name="Ohm R.A."/>
            <person name="Bhattacharya S.S."/>
            <person name="Shirouzu T."/>
            <person name="Yoshinaga Y."/>
            <person name="Martin F.M."/>
            <person name="Grigoriev I.V."/>
            <person name="Hibbett D.S."/>
        </authorList>
    </citation>
    <scope>NUCLEOTIDE SEQUENCE [LARGE SCALE GENOMIC DNA]</scope>
    <source>
        <strain evidence="2 3">L-15889</strain>
    </source>
</reference>
<dbReference type="AlphaFoldDB" id="A0A165TXU6"/>
<keyword evidence="1" id="KW-1133">Transmembrane helix</keyword>
<gene>
    <name evidence="2" type="ORF">DAEQUDRAFT_761557</name>
</gene>
<feature type="transmembrane region" description="Helical" evidence="1">
    <location>
        <begin position="185"/>
        <end position="203"/>
    </location>
</feature>
<name>A0A165TXU6_9APHY</name>
<proteinExistence type="predicted"/>
<organism evidence="2 3">
    <name type="scientific">Daedalea quercina L-15889</name>
    <dbReference type="NCBI Taxonomy" id="1314783"/>
    <lineage>
        <taxon>Eukaryota</taxon>
        <taxon>Fungi</taxon>
        <taxon>Dikarya</taxon>
        <taxon>Basidiomycota</taxon>
        <taxon>Agaricomycotina</taxon>
        <taxon>Agaricomycetes</taxon>
        <taxon>Polyporales</taxon>
        <taxon>Fomitopsis</taxon>
    </lineage>
</organism>
<accession>A0A165TXU6</accession>